<dbReference type="EMBL" id="CAJJDN010000171">
    <property type="protein sequence ID" value="CAD8126923.1"/>
    <property type="molecule type" value="Genomic_DNA"/>
</dbReference>
<name>A0A8S1RI08_9CILI</name>
<evidence type="ECO:0000256" key="1">
    <source>
        <dbReference type="SAM" id="MobiDB-lite"/>
    </source>
</evidence>
<dbReference type="Proteomes" id="UP000692954">
    <property type="component" value="Unassembled WGS sequence"/>
</dbReference>
<comment type="caution">
    <text evidence="2">The sequence shown here is derived from an EMBL/GenBank/DDBJ whole genome shotgun (WGS) entry which is preliminary data.</text>
</comment>
<evidence type="ECO:0000313" key="3">
    <source>
        <dbReference type="Proteomes" id="UP000692954"/>
    </source>
</evidence>
<protein>
    <submittedName>
        <fullName evidence="2">Uncharacterized protein</fullName>
    </submittedName>
</protein>
<proteinExistence type="predicted"/>
<accession>A0A8S1RI08</accession>
<sequence>MVKNEKFCQFLNQIRQNQSDSSQQKEEKRERKRNQGISQQAYDTYHREICRKKGMKDNEIEPAKDVMKLSDQEIDDFYHHNYVKYKVDKIEDINTGQLYFDTVMELGPGRTTKLLQQVCNTKVDGVFGKNSLSALNSMNQNEFQTRFCEERKKHYRNTIITDKERLTDNFISDRILNGIAGVTQNQKDQQQTQTTTKEEANNTQDNQQLGGIDCKVDISLLNRIQGINQLSARFLIGNQTNIILSDLATVLQVLLDKNLQEKHKRIQFSLDPIIIPDQEIYQEQEKVCYPDKIVKKSIIQNTDFARVLFESDFLLKLMTLGVEADGKTPFNYPEELKELQLLIIKRKNEDQGGSYRFWLTPQQCFYHQKNNKYIIEDMKVICQTRQMERINDKLVDKEIQDINNSNYQFASKFTQLYDKIAKYYPIFNRLKQLFKAVALGRWMYENRINIHYQELSQFCKMTNNEPYIIPIVHSIQLGELKSVYQIMKNILDDQENNLVSEVLDEVAESIPLFKNLEIPASVEQSFGGVDTLCQNMIVSNINPKIDKFQDLKEIDIPFFTQKKCTECNRMIESNLLNLEQNQCSIHSDCTCYLCLELITYEESNPRYCYINKQNHILHQNCFDEYQRIINGEEDQAY</sequence>
<dbReference type="AlphaFoldDB" id="A0A8S1RI08"/>
<evidence type="ECO:0000313" key="2">
    <source>
        <dbReference type="EMBL" id="CAD8126923.1"/>
    </source>
</evidence>
<dbReference type="OrthoDB" id="302078at2759"/>
<reference evidence="2" key="1">
    <citation type="submission" date="2021-01" db="EMBL/GenBank/DDBJ databases">
        <authorList>
            <consortium name="Genoscope - CEA"/>
            <person name="William W."/>
        </authorList>
    </citation>
    <scope>NUCLEOTIDE SEQUENCE</scope>
</reference>
<gene>
    <name evidence="2" type="ORF">PSON_ATCC_30995.1.T1710102</name>
</gene>
<keyword evidence="3" id="KW-1185">Reference proteome</keyword>
<feature type="region of interest" description="Disordered" evidence="1">
    <location>
        <begin position="15"/>
        <end position="38"/>
    </location>
</feature>
<organism evidence="2 3">
    <name type="scientific">Paramecium sonneborni</name>
    <dbReference type="NCBI Taxonomy" id="65129"/>
    <lineage>
        <taxon>Eukaryota</taxon>
        <taxon>Sar</taxon>
        <taxon>Alveolata</taxon>
        <taxon>Ciliophora</taxon>
        <taxon>Intramacronucleata</taxon>
        <taxon>Oligohymenophorea</taxon>
        <taxon>Peniculida</taxon>
        <taxon>Parameciidae</taxon>
        <taxon>Paramecium</taxon>
    </lineage>
</organism>